<dbReference type="OrthoDB" id="2194874at2"/>
<keyword evidence="1" id="KW-1133">Transmembrane helix</keyword>
<evidence type="ECO:0000313" key="2">
    <source>
        <dbReference type="EMBL" id="AOZ95312.1"/>
    </source>
</evidence>
<feature type="transmembrane region" description="Helical" evidence="1">
    <location>
        <begin position="89"/>
        <end position="108"/>
    </location>
</feature>
<dbReference type="AlphaFoldDB" id="A0A1D9NYI6"/>
<feature type="transmembrane region" description="Helical" evidence="1">
    <location>
        <begin position="12"/>
        <end position="34"/>
    </location>
</feature>
<dbReference type="Proteomes" id="UP000179284">
    <property type="component" value="Chromosome I"/>
</dbReference>
<dbReference type="InterPro" id="IPR009339">
    <property type="entry name" value="DUF998"/>
</dbReference>
<dbReference type="Pfam" id="PF06197">
    <property type="entry name" value="DUF998"/>
    <property type="match status" value="1"/>
</dbReference>
<keyword evidence="1" id="KW-0472">Membrane</keyword>
<organism evidence="2 3">
    <name type="scientific">Butyrivibrio hungatei</name>
    <dbReference type="NCBI Taxonomy" id="185008"/>
    <lineage>
        <taxon>Bacteria</taxon>
        <taxon>Bacillati</taxon>
        <taxon>Bacillota</taxon>
        <taxon>Clostridia</taxon>
        <taxon>Lachnospirales</taxon>
        <taxon>Lachnospiraceae</taxon>
        <taxon>Butyrivibrio</taxon>
    </lineage>
</organism>
<evidence type="ECO:0000256" key="1">
    <source>
        <dbReference type="SAM" id="Phobius"/>
    </source>
</evidence>
<feature type="transmembrane region" description="Helical" evidence="1">
    <location>
        <begin position="155"/>
        <end position="176"/>
    </location>
</feature>
<proteinExistence type="predicted"/>
<gene>
    <name evidence="2" type="ORF">bhn_I0277</name>
</gene>
<sequence>MKKKLINLSGLTGVISLISYALAVIFAPLAYPGYNWMAQAVSDLSAETAPSRLLWNQLAAAYNVCSPVCMMCVSIFVSDKKVSTKLFRLGIYLFAIMNWISAIGYRMFPLTDSGKEISTFQEKMHIVITIAVVLLSISSLTILIVAGFKKNGMKGIGIWASIALAMMFVGAIGKSAVSPDYFGIVERFSVFAAVGFNAVLGAYLFMDSKS</sequence>
<keyword evidence="1" id="KW-0812">Transmembrane</keyword>
<feature type="transmembrane region" description="Helical" evidence="1">
    <location>
        <begin position="188"/>
        <end position="206"/>
    </location>
</feature>
<feature type="transmembrane region" description="Helical" evidence="1">
    <location>
        <begin position="54"/>
        <end position="77"/>
    </location>
</feature>
<name>A0A1D9NYI6_9FIRM</name>
<feature type="transmembrane region" description="Helical" evidence="1">
    <location>
        <begin position="128"/>
        <end position="148"/>
    </location>
</feature>
<accession>A0A1D9NYI6</accession>
<protein>
    <recommendedName>
        <fullName evidence="4">DUF998 domain-containing protein</fullName>
    </recommendedName>
</protein>
<dbReference type="RefSeq" id="WP_148661891.1">
    <property type="nucleotide sequence ID" value="NZ_CP017831.1"/>
</dbReference>
<keyword evidence="3" id="KW-1185">Reference proteome</keyword>
<dbReference type="KEGG" id="bhu:bhn_I0277"/>
<reference evidence="3" key="1">
    <citation type="submission" date="2016-10" db="EMBL/GenBank/DDBJ databases">
        <title>The complete genome sequence of the rumen bacterium Butyrivibrio hungatei MB2003.</title>
        <authorList>
            <person name="Palevich N."/>
            <person name="Kelly W.J."/>
            <person name="Leahy S.C."/>
            <person name="Altermann E."/>
            <person name="Rakonjac J."/>
            <person name="Attwood G.T."/>
        </authorList>
    </citation>
    <scope>NUCLEOTIDE SEQUENCE [LARGE SCALE GENOMIC DNA]</scope>
    <source>
        <strain evidence="3">MB2003</strain>
    </source>
</reference>
<dbReference type="EMBL" id="CP017831">
    <property type="protein sequence ID" value="AOZ95312.1"/>
    <property type="molecule type" value="Genomic_DNA"/>
</dbReference>
<evidence type="ECO:0000313" key="3">
    <source>
        <dbReference type="Proteomes" id="UP000179284"/>
    </source>
</evidence>
<evidence type="ECO:0008006" key="4">
    <source>
        <dbReference type="Google" id="ProtNLM"/>
    </source>
</evidence>